<evidence type="ECO:0000256" key="1">
    <source>
        <dbReference type="SAM" id="MobiDB-lite"/>
    </source>
</evidence>
<organism evidence="2 3">
    <name type="scientific">Thiobaca trueperi</name>
    <dbReference type="NCBI Taxonomy" id="127458"/>
    <lineage>
        <taxon>Bacteria</taxon>
        <taxon>Pseudomonadati</taxon>
        <taxon>Pseudomonadota</taxon>
        <taxon>Gammaproteobacteria</taxon>
        <taxon>Chromatiales</taxon>
        <taxon>Chromatiaceae</taxon>
        <taxon>Thiobaca</taxon>
    </lineage>
</organism>
<reference evidence="2 3" key="1">
    <citation type="submission" date="2019-03" db="EMBL/GenBank/DDBJ databases">
        <title>Genomic Encyclopedia of Type Strains, Phase IV (KMG-IV): sequencing the most valuable type-strain genomes for metagenomic binning, comparative biology and taxonomic classification.</title>
        <authorList>
            <person name="Goeker M."/>
        </authorList>
    </citation>
    <scope>NUCLEOTIDE SEQUENCE [LARGE SCALE GENOMIC DNA]</scope>
    <source>
        <strain evidence="2 3">DSM 13587</strain>
    </source>
</reference>
<dbReference type="RefSeq" id="WP_132977279.1">
    <property type="nucleotide sequence ID" value="NZ_SMAO01000005.1"/>
</dbReference>
<dbReference type="NCBIfam" id="TIGR02570">
    <property type="entry name" value="cas7_GSU0053"/>
    <property type="match status" value="1"/>
</dbReference>
<name>A0A4R3MYF9_9GAMM</name>
<keyword evidence="3" id="KW-1185">Reference proteome</keyword>
<dbReference type="AlphaFoldDB" id="A0A4R3MYF9"/>
<evidence type="ECO:0000313" key="2">
    <source>
        <dbReference type="EMBL" id="TCT20661.1"/>
    </source>
</evidence>
<dbReference type="InterPro" id="IPR013403">
    <property type="entry name" value="CRISPR-assoc_prot_Csb1/Cas7u"/>
</dbReference>
<dbReference type="EMBL" id="SMAO01000005">
    <property type="protein sequence ID" value="TCT20661.1"/>
    <property type="molecule type" value="Genomic_DNA"/>
</dbReference>
<evidence type="ECO:0000313" key="3">
    <source>
        <dbReference type="Proteomes" id="UP000295717"/>
    </source>
</evidence>
<comment type="caution">
    <text evidence="2">The sequence shown here is derived from an EMBL/GenBank/DDBJ whole genome shotgun (WGS) entry which is preliminary data.</text>
</comment>
<sequence length="358" mass="38351">MTNLYATIRQAVVDAAGISVNATLSALDGTRHVLPPTYADAPHKHNMTAPDRQGIAAWVSLDSPASFANRIEDQLVRAKLNLDPLRVAVAGQTLSTMQMPHRAFDAILRDCLLDGVPFRKTEIGQAIIKASPADALALLRYDPAMLLLGGWDSTGMGDNKGHERKWPAVASIEIFGINAMPIGRAGGRLDPLGITLDAGRVIREGDSYQLVPEGEKPPAGAERPSEINHGNIAPTISPKGVLVEDIKLAGALSLSRLRRYRFGGTAEQDIDARTALALMGVYGIAAVIEDGLDLRRDCELVADDVAWTIRRTGCSESIKVTAQEALNALQQALARINLAEPVLFTAGPNLEQLVARSH</sequence>
<dbReference type="OrthoDB" id="190628at2"/>
<dbReference type="Pfam" id="PF09617">
    <property type="entry name" value="Cas_GSU0053"/>
    <property type="match status" value="1"/>
</dbReference>
<protein>
    <submittedName>
        <fullName evidence="2">CRISPR-associated protein Csb1</fullName>
    </submittedName>
</protein>
<proteinExistence type="predicted"/>
<dbReference type="Proteomes" id="UP000295717">
    <property type="component" value="Unassembled WGS sequence"/>
</dbReference>
<feature type="region of interest" description="Disordered" evidence="1">
    <location>
        <begin position="210"/>
        <end position="231"/>
    </location>
</feature>
<gene>
    <name evidence="2" type="ORF">EDC35_105100</name>
</gene>
<accession>A0A4R3MYF9</accession>